<accession>A0A502IS59</accession>
<dbReference type="OrthoDB" id="139410at2"/>
<reference evidence="3 4" key="1">
    <citation type="submission" date="2018-11" db="EMBL/GenBank/DDBJ databases">
        <title>Phylogenetic determinants of toxin gene distribution in genomes of Brevibacillus laterosporus.</title>
        <authorList>
            <person name="Glare T.R."/>
            <person name="Durrant A."/>
            <person name="Berry C."/>
            <person name="Palma L."/>
            <person name="Ormskirk M."/>
            <person name="Cox M.O."/>
        </authorList>
    </citation>
    <scope>NUCLEOTIDE SEQUENCE [LARGE SCALE GENOMIC DNA]</scope>
    <source>
        <strain evidence="3 4">1821L</strain>
    </source>
</reference>
<dbReference type="Proteomes" id="UP000319432">
    <property type="component" value="Chromosome"/>
</dbReference>
<dbReference type="Pfam" id="PF00534">
    <property type="entry name" value="Glycos_transf_1"/>
    <property type="match status" value="1"/>
</dbReference>
<dbReference type="SUPFAM" id="SSF53756">
    <property type="entry name" value="UDP-Glycosyltransferase/glycogen phosphorylase"/>
    <property type="match status" value="1"/>
</dbReference>
<gene>
    <name evidence="3" type="ORF">EEL30_13685</name>
</gene>
<feature type="domain" description="Glycosyltransferase subfamily 4-like N-terminal" evidence="2">
    <location>
        <begin position="34"/>
        <end position="169"/>
    </location>
</feature>
<dbReference type="EMBL" id="CP033464">
    <property type="protein sequence ID" value="QDX93261.1"/>
    <property type="molecule type" value="Genomic_DNA"/>
</dbReference>
<dbReference type="InterPro" id="IPR028098">
    <property type="entry name" value="Glyco_trans_4-like_N"/>
</dbReference>
<keyword evidence="4" id="KW-1185">Reference proteome</keyword>
<sequence>MKVLMICTEKLPVPPIRGGAIQSYIAGVSPLLGKHHDVTILGITDPELPSKQKVDNITYVRVPGQLLDIYLKGVVSYLSENSFDLIHVFNRPRLIAPIRQVAPNARIILSMHNDMFLPEKIDPVEASTAIEQVERIVTVSNYVGRTIVDLYPQASDKVKTIYSGVDIKRYIPDASDTVIKEREELRRQFQLQSKKVILFVGRLSPKKGVDILVRSMNGLAAKHKNCALVLVGSKWYSDDEISDYVAYVRALAAHSPIPVINTGFVHADQVHKWFWTGDVFVCPSQWEEPLARVHYEAMAAGLPIITTARGGNPEVMINQQNGLIIDQPENPDAFTRALSTLLSNQNAMKKMGSKGRKLAIQHYDWGRVSSEILEVWNGEH</sequence>
<dbReference type="PANTHER" id="PTHR12526">
    <property type="entry name" value="GLYCOSYLTRANSFERASE"/>
    <property type="match status" value="1"/>
</dbReference>
<dbReference type="Gene3D" id="3.40.50.2000">
    <property type="entry name" value="Glycogen Phosphorylase B"/>
    <property type="match status" value="2"/>
</dbReference>
<proteinExistence type="predicted"/>
<keyword evidence="3" id="KW-0808">Transferase</keyword>
<dbReference type="CDD" id="cd03801">
    <property type="entry name" value="GT4_PimA-like"/>
    <property type="match status" value="1"/>
</dbReference>
<evidence type="ECO:0000313" key="3">
    <source>
        <dbReference type="EMBL" id="QDX93261.1"/>
    </source>
</evidence>
<dbReference type="PANTHER" id="PTHR12526:SF638">
    <property type="entry name" value="SPORE COAT PROTEIN SA"/>
    <property type="match status" value="1"/>
</dbReference>
<evidence type="ECO:0000259" key="2">
    <source>
        <dbReference type="Pfam" id="PF13439"/>
    </source>
</evidence>
<dbReference type="GO" id="GO:0016757">
    <property type="term" value="F:glycosyltransferase activity"/>
    <property type="evidence" value="ECO:0007669"/>
    <property type="project" value="InterPro"/>
</dbReference>
<dbReference type="AlphaFoldDB" id="A0A502IS59"/>
<name>A0A502IS59_BRELA</name>
<dbReference type="InterPro" id="IPR001296">
    <property type="entry name" value="Glyco_trans_1"/>
</dbReference>
<evidence type="ECO:0000313" key="4">
    <source>
        <dbReference type="Proteomes" id="UP000319432"/>
    </source>
</evidence>
<evidence type="ECO:0000259" key="1">
    <source>
        <dbReference type="Pfam" id="PF00534"/>
    </source>
</evidence>
<organism evidence="3 4">
    <name type="scientific">Brevibacillus laterosporus</name>
    <name type="common">Bacillus laterosporus</name>
    <dbReference type="NCBI Taxonomy" id="1465"/>
    <lineage>
        <taxon>Bacteria</taxon>
        <taxon>Bacillati</taxon>
        <taxon>Bacillota</taxon>
        <taxon>Bacilli</taxon>
        <taxon>Bacillales</taxon>
        <taxon>Paenibacillaceae</taxon>
        <taxon>Brevibacillus</taxon>
    </lineage>
</organism>
<protein>
    <submittedName>
        <fullName evidence="3">Glycosyltransferase family 1 protein</fullName>
    </submittedName>
</protein>
<feature type="domain" description="Glycosyl transferase family 1" evidence="1">
    <location>
        <begin position="182"/>
        <end position="357"/>
    </location>
</feature>
<dbReference type="Pfam" id="PF13439">
    <property type="entry name" value="Glyco_transf_4"/>
    <property type="match status" value="1"/>
</dbReference>